<dbReference type="GO" id="GO:0030915">
    <property type="term" value="C:Smc5-Smc6 complex"/>
    <property type="evidence" value="ECO:0007669"/>
    <property type="project" value="InterPro"/>
</dbReference>
<sequence length="272" mass="30855">MPAASSSRRKARRQNSEDIEMDRSTQGQVDDVESDEDAPRQSGKRSGKQAAKSSTKKPQVQEYEREDAADEDQESDDERIDVSNFTDQPITKANAQFIHGMASDWTNCDKVIRQNWNLMNDIGIALADAAEGDDSEPEEIAELDIIMREAIDISAKFQNHSKVLDDIYQRVSRGEEISDAMDRYFSGVKSENREYKKKTSRQKYAKVQEYIDFRTGIWDATHPDTPMPPLTNFIKKEEGDDSDDDDELEIGGQTQDYKCPITLTLLVNPLTS</sequence>
<feature type="region of interest" description="Disordered" evidence="6">
    <location>
        <begin position="1"/>
        <end position="87"/>
    </location>
</feature>
<feature type="compositionally biased region" description="Acidic residues" evidence="6">
    <location>
        <begin position="64"/>
        <end position="79"/>
    </location>
</feature>
<accession>A0A9W8JQL0</accession>
<dbReference type="PANTHER" id="PTHR21330">
    <property type="entry name" value="E3 SUMO-PROTEIN LIGASE NSE2"/>
    <property type="match status" value="1"/>
</dbReference>
<reference evidence="7" key="1">
    <citation type="submission" date="2022-06" db="EMBL/GenBank/DDBJ databases">
        <title>Genome Sequence of Candolleomyces eurysporus.</title>
        <authorList>
            <person name="Buettner E."/>
        </authorList>
    </citation>
    <scope>NUCLEOTIDE SEQUENCE</scope>
    <source>
        <strain evidence="7">VTCC 930004</strain>
    </source>
</reference>
<gene>
    <name evidence="7" type="ORF">H1R20_g1929</name>
</gene>
<dbReference type="Gene3D" id="1.20.120.1010">
    <property type="match status" value="1"/>
</dbReference>
<dbReference type="OrthoDB" id="26899at2759"/>
<evidence type="ECO:0000256" key="3">
    <source>
        <dbReference type="ARBA" id="ARBA00022679"/>
    </source>
</evidence>
<evidence type="ECO:0000313" key="8">
    <source>
        <dbReference type="Proteomes" id="UP001140091"/>
    </source>
</evidence>
<keyword evidence="5" id="KW-0539">Nucleus</keyword>
<evidence type="ECO:0000256" key="6">
    <source>
        <dbReference type="SAM" id="MobiDB-lite"/>
    </source>
</evidence>
<dbReference type="GO" id="GO:0016925">
    <property type="term" value="P:protein sumoylation"/>
    <property type="evidence" value="ECO:0007669"/>
    <property type="project" value="TreeGrafter"/>
</dbReference>
<dbReference type="GO" id="GO:0061665">
    <property type="term" value="F:SUMO ligase activity"/>
    <property type="evidence" value="ECO:0007669"/>
    <property type="project" value="TreeGrafter"/>
</dbReference>
<comment type="subcellular location">
    <subcellularLocation>
        <location evidence="1">Nucleus</location>
    </subcellularLocation>
</comment>
<dbReference type="GO" id="GO:0000724">
    <property type="term" value="P:double-strand break repair via homologous recombination"/>
    <property type="evidence" value="ECO:0007669"/>
    <property type="project" value="InterPro"/>
</dbReference>
<proteinExistence type="predicted"/>
<dbReference type="GO" id="GO:0005634">
    <property type="term" value="C:nucleus"/>
    <property type="evidence" value="ECO:0007669"/>
    <property type="project" value="UniProtKB-SubCell"/>
</dbReference>
<evidence type="ECO:0000313" key="7">
    <source>
        <dbReference type="EMBL" id="KAJ2935163.1"/>
    </source>
</evidence>
<keyword evidence="3" id="KW-0808">Transferase</keyword>
<dbReference type="Proteomes" id="UP001140091">
    <property type="component" value="Unassembled WGS sequence"/>
</dbReference>
<organism evidence="7 8">
    <name type="scientific">Candolleomyces eurysporus</name>
    <dbReference type="NCBI Taxonomy" id="2828524"/>
    <lineage>
        <taxon>Eukaryota</taxon>
        <taxon>Fungi</taxon>
        <taxon>Dikarya</taxon>
        <taxon>Basidiomycota</taxon>
        <taxon>Agaricomycotina</taxon>
        <taxon>Agaricomycetes</taxon>
        <taxon>Agaricomycetidae</taxon>
        <taxon>Agaricales</taxon>
        <taxon>Agaricineae</taxon>
        <taxon>Psathyrellaceae</taxon>
        <taxon>Candolleomyces</taxon>
    </lineage>
</organism>
<evidence type="ECO:0000256" key="5">
    <source>
        <dbReference type="ARBA" id="ARBA00023242"/>
    </source>
</evidence>
<dbReference type="InterPro" id="IPR026846">
    <property type="entry name" value="Nse2(Mms21)"/>
</dbReference>
<evidence type="ECO:0000256" key="4">
    <source>
        <dbReference type="ARBA" id="ARBA00022786"/>
    </source>
</evidence>
<evidence type="ECO:0000256" key="2">
    <source>
        <dbReference type="ARBA" id="ARBA00004718"/>
    </source>
</evidence>
<comment type="caution">
    <text evidence="7">The sequence shown here is derived from an EMBL/GenBank/DDBJ whole genome shotgun (WGS) entry which is preliminary data.</text>
</comment>
<dbReference type="EMBL" id="JANBPK010000704">
    <property type="protein sequence ID" value="KAJ2935163.1"/>
    <property type="molecule type" value="Genomic_DNA"/>
</dbReference>
<protein>
    <recommendedName>
        <fullName evidence="9">SP-RING-type domain-containing protein</fullName>
    </recommendedName>
</protein>
<feature type="non-terminal residue" evidence="7">
    <location>
        <position position="1"/>
    </location>
</feature>
<dbReference type="PANTHER" id="PTHR21330:SF1">
    <property type="entry name" value="E3 SUMO-PROTEIN LIGASE NSE2"/>
    <property type="match status" value="1"/>
</dbReference>
<evidence type="ECO:0000256" key="1">
    <source>
        <dbReference type="ARBA" id="ARBA00004123"/>
    </source>
</evidence>
<keyword evidence="4" id="KW-0833">Ubl conjugation pathway</keyword>
<keyword evidence="8" id="KW-1185">Reference proteome</keyword>
<dbReference type="AlphaFoldDB" id="A0A9W8JQL0"/>
<comment type="pathway">
    <text evidence="2">Protein modification; protein sumoylation.</text>
</comment>
<name>A0A9W8JQL0_9AGAR</name>
<evidence type="ECO:0008006" key="9">
    <source>
        <dbReference type="Google" id="ProtNLM"/>
    </source>
</evidence>